<feature type="domain" description="CCHC-type" evidence="3">
    <location>
        <begin position="369"/>
        <end position="385"/>
    </location>
</feature>
<accession>A0A814KTI1</accession>
<dbReference type="Gene3D" id="3.60.10.10">
    <property type="entry name" value="Endonuclease/exonuclease/phosphatase"/>
    <property type="match status" value="1"/>
</dbReference>
<dbReference type="SUPFAM" id="SSF56219">
    <property type="entry name" value="DNase I-like"/>
    <property type="match status" value="1"/>
</dbReference>
<protein>
    <recommendedName>
        <fullName evidence="3">CCHC-type domain-containing protein</fullName>
    </recommendedName>
</protein>
<feature type="region of interest" description="Disordered" evidence="2">
    <location>
        <begin position="146"/>
        <end position="176"/>
    </location>
</feature>
<dbReference type="EMBL" id="CAJNOC010005589">
    <property type="protein sequence ID" value="CAF1056437.1"/>
    <property type="molecule type" value="Genomic_DNA"/>
</dbReference>
<dbReference type="GO" id="GO:0008270">
    <property type="term" value="F:zinc ion binding"/>
    <property type="evidence" value="ECO:0007669"/>
    <property type="project" value="InterPro"/>
</dbReference>
<dbReference type="InterPro" id="IPR036875">
    <property type="entry name" value="Znf_CCHC_sf"/>
</dbReference>
<dbReference type="Gene3D" id="4.10.60.10">
    <property type="entry name" value="Zinc finger, CCHC-type"/>
    <property type="match status" value="1"/>
</dbReference>
<dbReference type="GO" id="GO:0003676">
    <property type="term" value="F:nucleic acid binding"/>
    <property type="evidence" value="ECO:0007669"/>
    <property type="project" value="InterPro"/>
</dbReference>
<dbReference type="OrthoDB" id="8065943at2759"/>
<dbReference type="Proteomes" id="UP000663879">
    <property type="component" value="Unassembled WGS sequence"/>
</dbReference>
<feature type="region of interest" description="Disordered" evidence="2">
    <location>
        <begin position="1"/>
        <end position="67"/>
    </location>
</feature>
<name>A0A814KTI1_9BILA</name>
<dbReference type="AlphaFoldDB" id="A0A814KTI1"/>
<dbReference type="InterPro" id="IPR036691">
    <property type="entry name" value="Endo/exonu/phosph_ase_sf"/>
</dbReference>
<reference evidence="4" key="1">
    <citation type="submission" date="2021-02" db="EMBL/GenBank/DDBJ databases">
        <authorList>
            <person name="Nowell W R."/>
        </authorList>
    </citation>
    <scope>NUCLEOTIDE SEQUENCE</scope>
    <source>
        <strain evidence="4">Ploen Becks lab</strain>
    </source>
</reference>
<gene>
    <name evidence="4" type="ORF">OXX778_LOCUS19075</name>
</gene>
<keyword evidence="1" id="KW-0175">Coiled coil</keyword>
<evidence type="ECO:0000256" key="2">
    <source>
        <dbReference type="SAM" id="MobiDB-lite"/>
    </source>
</evidence>
<feature type="domain" description="CCHC-type" evidence="3">
    <location>
        <begin position="388"/>
        <end position="404"/>
    </location>
</feature>
<keyword evidence="5" id="KW-1185">Reference proteome</keyword>
<dbReference type="SUPFAM" id="SSF57756">
    <property type="entry name" value="Retrovirus zinc finger-like domains"/>
    <property type="match status" value="1"/>
</dbReference>
<evidence type="ECO:0000256" key="1">
    <source>
        <dbReference type="SAM" id="Coils"/>
    </source>
</evidence>
<comment type="caution">
    <text evidence="4">The sequence shown here is derived from an EMBL/GenBank/DDBJ whole genome shotgun (WGS) entry which is preliminary data.</text>
</comment>
<feature type="coiled-coil region" evidence="1">
    <location>
        <begin position="478"/>
        <end position="533"/>
    </location>
</feature>
<evidence type="ECO:0000313" key="5">
    <source>
        <dbReference type="Proteomes" id="UP000663879"/>
    </source>
</evidence>
<dbReference type="InterPro" id="IPR005135">
    <property type="entry name" value="Endo/exonuclease/phosphatase"/>
</dbReference>
<feature type="compositionally biased region" description="Polar residues" evidence="2">
    <location>
        <begin position="29"/>
        <end position="38"/>
    </location>
</feature>
<proteinExistence type="predicted"/>
<dbReference type="SMART" id="SM00343">
    <property type="entry name" value="ZnF_C2HC"/>
    <property type="match status" value="2"/>
</dbReference>
<dbReference type="InterPro" id="IPR001878">
    <property type="entry name" value="Znf_CCHC"/>
</dbReference>
<dbReference type="Pfam" id="PF03372">
    <property type="entry name" value="Exo_endo_phos"/>
    <property type="match status" value="1"/>
</dbReference>
<dbReference type="GO" id="GO:0003824">
    <property type="term" value="F:catalytic activity"/>
    <property type="evidence" value="ECO:0007669"/>
    <property type="project" value="InterPro"/>
</dbReference>
<evidence type="ECO:0000259" key="3">
    <source>
        <dbReference type="SMART" id="SM00343"/>
    </source>
</evidence>
<organism evidence="4 5">
    <name type="scientific">Brachionus calyciflorus</name>
    <dbReference type="NCBI Taxonomy" id="104777"/>
    <lineage>
        <taxon>Eukaryota</taxon>
        <taxon>Metazoa</taxon>
        <taxon>Spiralia</taxon>
        <taxon>Gnathifera</taxon>
        <taxon>Rotifera</taxon>
        <taxon>Eurotatoria</taxon>
        <taxon>Monogononta</taxon>
        <taxon>Pseudotrocha</taxon>
        <taxon>Ploima</taxon>
        <taxon>Brachionidae</taxon>
        <taxon>Brachionus</taxon>
    </lineage>
</organism>
<evidence type="ECO:0000313" key="4">
    <source>
        <dbReference type="EMBL" id="CAF1056437.1"/>
    </source>
</evidence>
<sequence length="741" mass="85333">MEQVETLKQRGSRRASTGTLKRKNEENDQISNKKSIFESNELECSDDSQKIKHKQLKKPLQTDDGTKIPVPVRQKKKITEERHCENENKKDNNNLNQEMRLRILEQLEATKTHTKQQVQTNGLEQTDIDTTIKEVIENVIENSSRSLERPMDLDNNLNENKEENHSRSKKKLMSEGFKNDIHLNLDQKNENEKLEKCHPRNRYEIQVTGDGLKNFTDIYGRIKELHRCTGIDNPLLIQPDYEESQNKHVLNIAVSNFEQYQRLRTDWPSDAFGQGLIITEKPPYLPIIINGIDKNIKIDPEDKRIMELRNRYGLMDVERILKYDKTPSNKIKANVLTLYNYVDLLKNGIYLDISSMKHDVKPAISFARVCTRCGNMNHNSKQCRNQEICLRCGSPDHILSRCKNVSKCVNCGGGHQCNNNICSLLMNKTTSNNKYTLEIMVKEGISSSIDQILNLSPIDQKIDPDFIEDETKFRKLLNEILDARLLKHENRLNALEKIDQSNLDELNKVKNELNILKDELKTVKDEINLANGKINLIQQDVGVIKTNLNGLSQLLLTTILEKMQTASINIGGINNNTSYLNTLILTHNIVFIQETWATNLKVIQDNIYCLNKEIFWNPATKIQKKGRPSGGLAMIVDKGITCCKILNGLIEHKLEFDIEIDQLNDFIQNLDNKNIILMGDFNVEIARNNYNTRKFLEFLLNNDLTLVDIKQHQNVDFTYQKLVNNLMSKSCSMSCNKSKPS</sequence>